<dbReference type="EMBL" id="CP053921">
    <property type="protein sequence ID" value="QKG70406.1"/>
    <property type="molecule type" value="Genomic_DNA"/>
</dbReference>
<dbReference type="RefSeq" id="WP_173212414.1">
    <property type="nucleotide sequence ID" value="NZ_CP053921.1"/>
</dbReference>
<keyword evidence="3" id="KW-1185">Reference proteome</keyword>
<dbReference type="Pfam" id="PF01863">
    <property type="entry name" value="YgjP-like"/>
    <property type="match status" value="1"/>
</dbReference>
<evidence type="ECO:0000313" key="3">
    <source>
        <dbReference type="Proteomes" id="UP000504693"/>
    </source>
</evidence>
<feature type="domain" description="YgjP-like metallopeptidase" evidence="1">
    <location>
        <begin position="34"/>
        <end position="231"/>
    </location>
</feature>
<accession>A0A7D4B9Y1</accession>
<evidence type="ECO:0000259" key="1">
    <source>
        <dbReference type="Pfam" id="PF01863"/>
    </source>
</evidence>
<reference evidence="2 3" key="1">
    <citation type="submission" date="2020-05" db="EMBL/GenBank/DDBJ databases">
        <title>Erythrobacter mangrovi sp. nov., isolated from rhizosphere soil of mangrove plant (Kandelia candel).</title>
        <authorList>
            <person name="Ye Y.H."/>
        </authorList>
    </citation>
    <scope>NUCLEOTIDE SEQUENCE [LARGE SCALE GENOMIC DNA]</scope>
    <source>
        <strain evidence="2 3">EB310</strain>
    </source>
</reference>
<protein>
    <submittedName>
        <fullName evidence="2">M48 family metallopeptidase</fullName>
    </submittedName>
</protein>
<dbReference type="PANTHER" id="PTHR30399:SF1">
    <property type="entry name" value="UTP PYROPHOSPHATASE"/>
    <property type="match status" value="1"/>
</dbReference>
<dbReference type="Proteomes" id="UP000504693">
    <property type="component" value="Chromosome"/>
</dbReference>
<evidence type="ECO:0000313" key="2">
    <source>
        <dbReference type="EMBL" id="QKG70406.1"/>
    </source>
</evidence>
<gene>
    <name evidence="2" type="ORF">HQR01_02945</name>
</gene>
<dbReference type="PANTHER" id="PTHR30399">
    <property type="entry name" value="UNCHARACTERIZED PROTEIN YGJP"/>
    <property type="match status" value="1"/>
</dbReference>
<dbReference type="CDD" id="cd07344">
    <property type="entry name" value="M48_yhfN_like"/>
    <property type="match status" value="1"/>
</dbReference>
<dbReference type="AlphaFoldDB" id="A0A7D4B9Y1"/>
<organism evidence="2 3">
    <name type="scientific">Erythrobacter mangrovi</name>
    <dbReference type="NCBI Taxonomy" id="2739433"/>
    <lineage>
        <taxon>Bacteria</taxon>
        <taxon>Pseudomonadati</taxon>
        <taxon>Pseudomonadota</taxon>
        <taxon>Alphaproteobacteria</taxon>
        <taxon>Sphingomonadales</taxon>
        <taxon>Erythrobacteraceae</taxon>
        <taxon>Erythrobacter/Porphyrobacter group</taxon>
        <taxon>Erythrobacter</taxon>
    </lineage>
</organism>
<sequence>MIDWLRREPEDPVVEIEGRVLPIELTRNARAQRLTLRLAPDGRAVRITLPNWCRTAEAVAFAHARRAWLTEQLAKVPARRDPVLDGKLLYRGGEIAVDWDAGAPRRPRLDRDRLVLGGPQDTLARRLHRWIEGEALRLFTDDARDYCARADLSFAGVRLTRARRRWGSCSSEGVLRLNWRLVQAPDTVRRSVVAHEVAHLVHFDHSPAFHALLDRLFEEDVEEANRWLSRHGRTLYATFG</sequence>
<dbReference type="Gene3D" id="3.30.2010.10">
    <property type="entry name" value="Metalloproteases ('zincins'), catalytic domain"/>
    <property type="match status" value="1"/>
</dbReference>
<name>A0A7D4B9Y1_9SPHN</name>
<dbReference type="InterPro" id="IPR053136">
    <property type="entry name" value="UTP_pyrophosphatase-like"/>
</dbReference>
<proteinExistence type="predicted"/>
<dbReference type="InterPro" id="IPR002725">
    <property type="entry name" value="YgjP-like_metallopeptidase"/>
</dbReference>
<dbReference type="KEGG" id="emv:HQR01_02945"/>